<name>A0AAJ0CNR1_9HYPO</name>
<dbReference type="AlphaFoldDB" id="A0AAJ0CNR1"/>
<evidence type="ECO:0000313" key="2">
    <source>
        <dbReference type="EMBL" id="KAK2598052.1"/>
    </source>
</evidence>
<keyword evidence="3" id="KW-1185">Reference proteome</keyword>
<reference evidence="2" key="1">
    <citation type="submission" date="2023-06" db="EMBL/GenBank/DDBJ databases">
        <title>Conoideocrella luteorostrata (Hypocreales: Clavicipitaceae), a potential biocontrol fungus for elongate hemlock scale in United States Christmas tree production areas.</title>
        <authorList>
            <person name="Barrett H."/>
            <person name="Lovett B."/>
            <person name="Macias A.M."/>
            <person name="Stajich J.E."/>
            <person name="Kasson M.T."/>
        </authorList>
    </citation>
    <scope>NUCLEOTIDE SEQUENCE</scope>
    <source>
        <strain evidence="2">ARSEF 14590</strain>
    </source>
</reference>
<proteinExistence type="predicted"/>
<dbReference type="Proteomes" id="UP001251528">
    <property type="component" value="Unassembled WGS sequence"/>
</dbReference>
<dbReference type="InterPro" id="IPR051678">
    <property type="entry name" value="AGP_Transferase"/>
</dbReference>
<evidence type="ECO:0000259" key="1">
    <source>
        <dbReference type="Pfam" id="PF01636"/>
    </source>
</evidence>
<sequence>MYRALPGLRTTPYLQRRPSYLIKNITIPVPKVLAYRVDDEITTDPLSTFIIINYLDGTTLSTAQMERFTTQEKEALYTSLADIYIQLRRQEFPCIGRLEQDASNGFHVGQKTVSIDMNMQQLEGLDPFAIQATYHDEHGYLRSANSYVNMLLDVGYSAFFKSRNAVQVGMGRDAVYHQHLFYRHAKQWIDAELDSGPFVLVHGDLHPSNLMVDEKKRIVGVLDWEWSRVVPVQFFVPPLWLTGRSTVALAGHNTWQLFLSRALNGFLSILESREMDVFSNQMLSRE</sequence>
<dbReference type="SUPFAM" id="SSF56112">
    <property type="entry name" value="Protein kinase-like (PK-like)"/>
    <property type="match status" value="1"/>
</dbReference>
<dbReference type="EMBL" id="JASWJB010000101">
    <property type="protein sequence ID" value="KAK2598052.1"/>
    <property type="molecule type" value="Genomic_DNA"/>
</dbReference>
<dbReference type="Pfam" id="PF01636">
    <property type="entry name" value="APH"/>
    <property type="match status" value="1"/>
</dbReference>
<feature type="domain" description="Aminoglycoside phosphotransferase" evidence="1">
    <location>
        <begin position="27"/>
        <end position="229"/>
    </location>
</feature>
<dbReference type="PANTHER" id="PTHR21310:SF37">
    <property type="entry name" value="AMINOGLYCOSIDE PHOSPHOTRANSFERASE DOMAIN-CONTAINING PROTEIN"/>
    <property type="match status" value="1"/>
</dbReference>
<gene>
    <name evidence="2" type="ORF">QQS21_005829</name>
</gene>
<dbReference type="Gene3D" id="3.90.1200.10">
    <property type="match status" value="1"/>
</dbReference>
<dbReference type="PANTHER" id="PTHR21310">
    <property type="entry name" value="AMINOGLYCOSIDE PHOSPHOTRANSFERASE-RELATED-RELATED"/>
    <property type="match status" value="1"/>
</dbReference>
<comment type="caution">
    <text evidence="2">The sequence shown here is derived from an EMBL/GenBank/DDBJ whole genome shotgun (WGS) entry which is preliminary data.</text>
</comment>
<evidence type="ECO:0000313" key="3">
    <source>
        <dbReference type="Proteomes" id="UP001251528"/>
    </source>
</evidence>
<protein>
    <recommendedName>
        <fullName evidence="1">Aminoglycoside phosphotransferase domain-containing protein</fullName>
    </recommendedName>
</protein>
<dbReference type="InterPro" id="IPR011009">
    <property type="entry name" value="Kinase-like_dom_sf"/>
</dbReference>
<organism evidence="2 3">
    <name type="scientific">Conoideocrella luteorostrata</name>
    <dbReference type="NCBI Taxonomy" id="1105319"/>
    <lineage>
        <taxon>Eukaryota</taxon>
        <taxon>Fungi</taxon>
        <taxon>Dikarya</taxon>
        <taxon>Ascomycota</taxon>
        <taxon>Pezizomycotina</taxon>
        <taxon>Sordariomycetes</taxon>
        <taxon>Hypocreomycetidae</taxon>
        <taxon>Hypocreales</taxon>
        <taxon>Clavicipitaceae</taxon>
        <taxon>Conoideocrella</taxon>
    </lineage>
</organism>
<accession>A0AAJ0CNR1</accession>
<dbReference type="InterPro" id="IPR002575">
    <property type="entry name" value="Aminoglycoside_PTrfase"/>
</dbReference>